<dbReference type="PANTHER" id="PTHR47326:SF1">
    <property type="entry name" value="HTH PSQ-TYPE DOMAIN-CONTAINING PROTEIN"/>
    <property type="match status" value="1"/>
</dbReference>
<dbReference type="InterPro" id="IPR036397">
    <property type="entry name" value="RNaseH_sf"/>
</dbReference>
<gene>
    <name evidence="1" type="ORF">AVEN_252404_1</name>
</gene>
<reference evidence="1 2" key="1">
    <citation type="journal article" date="2019" name="Sci. Rep.">
        <title>Orb-weaving spider Araneus ventricosus genome elucidates the spidroin gene catalogue.</title>
        <authorList>
            <person name="Kono N."/>
            <person name="Nakamura H."/>
            <person name="Ohtoshi R."/>
            <person name="Moran D.A.P."/>
            <person name="Shinohara A."/>
            <person name="Yoshida Y."/>
            <person name="Fujiwara M."/>
            <person name="Mori M."/>
            <person name="Tomita M."/>
            <person name="Arakawa K."/>
        </authorList>
    </citation>
    <scope>NUCLEOTIDE SEQUENCE [LARGE SCALE GENOMIC DNA]</scope>
</reference>
<organism evidence="1 2">
    <name type="scientific">Araneus ventricosus</name>
    <name type="common">Orbweaver spider</name>
    <name type="synonym">Epeira ventricosa</name>
    <dbReference type="NCBI Taxonomy" id="182803"/>
    <lineage>
        <taxon>Eukaryota</taxon>
        <taxon>Metazoa</taxon>
        <taxon>Ecdysozoa</taxon>
        <taxon>Arthropoda</taxon>
        <taxon>Chelicerata</taxon>
        <taxon>Arachnida</taxon>
        <taxon>Araneae</taxon>
        <taxon>Araneomorphae</taxon>
        <taxon>Entelegynae</taxon>
        <taxon>Araneoidea</taxon>
        <taxon>Araneidae</taxon>
        <taxon>Araneus</taxon>
    </lineage>
</organism>
<dbReference type="PANTHER" id="PTHR47326">
    <property type="entry name" value="TRANSPOSABLE ELEMENT TC3 TRANSPOSASE-LIKE PROTEIN"/>
    <property type="match status" value="1"/>
</dbReference>
<accession>A0A4Y2ARU0</accession>
<dbReference type="OrthoDB" id="6436917at2759"/>
<comment type="caution">
    <text evidence="1">The sequence shown here is derived from an EMBL/GenBank/DDBJ whole genome shotgun (WGS) entry which is preliminary data.</text>
</comment>
<keyword evidence="2" id="KW-1185">Reference proteome</keyword>
<protein>
    <submittedName>
        <fullName evidence="1">Uncharacterized protein</fullName>
    </submittedName>
</protein>
<dbReference type="Gene3D" id="3.30.420.10">
    <property type="entry name" value="Ribonuclease H-like superfamily/Ribonuclease H"/>
    <property type="match status" value="1"/>
</dbReference>
<dbReference type="EMBL" id="BGPR01000028">
    <property type="protein sequence ID" value="GBL82217.1"/>
    <property type="molecule type" value="Genomic_DNA"/>
</dbReference>
<dbReference type="GO" id="GO:0003676">
    <property type="term" value="F:nucleic acid binding"/>
    <property type="evidence" value="ECO:0007669"/>
    <property type="project" value="InterPro"/>
</dbReference>
<evidence type="ECO:0000313" key="1">
    <source>
        <dbReference type="EMBL" id="GBL82217.1"/>
    </source>
</evidence>
<name>A0A4Y2ARU0_ARAVE</name>
<proteinExistence type="predicted"/>
<dbReference type="Proteomes" id="UP000499080">
    <property type="component" value="Unassembled WGS sequence"/>
</dbReference>
<dbReference type="AlphaFoldDB" id="A0A4Y2ARU0"/>
<evidence type="ECO:0000313" key="2">
    <source>
        <dbReference type="Proteomes" id="UP000499080"/>
    </source>
</evidence>
<sequence>MEHRVAFHSERQSMNKSSLLTSFCTCLRSIYPKKDGLVDPARWIGRGGPVAWPPRSPVCNPLDFFFWGHMKSLVYQTPVDSAEDLVARIVVAAHKINTPGIFERVCQSFLFSDQ</sequence>